<evidence type="ECO:0000313" key="5">
    <source>
        <dbReference type="Proteomes" id="UP000501690"/>
    </source>
</evidence>
<evidence type="ECO:0000256" key="2">
    <source>
        <dbReference type="SAM" id="Phobius"/>
    </source>
</evidence>
<dbReference type="PANTHER" id="PTHR35464:SF1">
    <property type="entry name" value="OS06G0115200 PROTEIN"/>
    <property type="match status" value="1"/>
</dbReference>
<feature type="compositionally biased region" description="Basic and acidic residues" evidence="1">
    <location>
        <begin position="302"/>
        <end position="311"/>
    </location>
</feature>
<keyword evidence="2" id="KW-0472">Membrane</keyword>
<keyword evidence="2" id="KW-1133">Transmembrane helix</keyword>
<feature type="compositionally biased region" description="Basic and acidic residues" evidence="1">
    <location>
        <begin position="81"/>
        <end position="94"/>
    </location>
</feature>
<dbReference type="EMBL" id="CP039351">
    <property type="protein sequence ID" value="QCD98882.1"/>
    <property type="molecule type" value="Genomic_DNA"/>
</dbReference>
<feature type="chain" id="PRO_5020029961" evidence="3">
    <location>
        <begin position="26"/>
        <end position="924"/>
    </location>
</feature>
<protein>
    <submittedName>
        <fullName evidence="4">Uncharacterized protein</fullName>
    </submittedName>
</protein>
<feature type="region of interest" description="Disordered" evidence="1">
    <location>
        <begin position="351"/>
        <end position="395"/>
    </location>
</feature>
<feature type="region of interest" description="Disordered" evidence="1">
    <location>
        <begin position="192"/>
        <end position="238"/>
    </location>
</feature>
<dbReference type="AlphaFoldDB" id="A0A4D6MBS7"/>
<dbReference type="SUPFAM" id="SSF50978">
    <property type="entry name" value="WD40 repeat-like"/>
    <property type="match status" value="1"/>
</dbReference>
<feature type="region of interest" description="Disordered" evidence="1">
    <location>
        <begin position="81"/>
        <end position="167"/>
    </location>
</feature>
<feature type="compositionally biased region" description="Basic and acidic residues" evidence="1">
    <location>
        <begin position="192"/>
        <end position="205"/>
    </location>
</feature>
<dbReference type="InterPro" id="IPR036322">
    <property type="entry name" value="WD40_repeat_dom_sf"/>
</dbReference>
<feature type="region of interest" description="Disordered" evidence="1">
    <location>
        <begin position="898"/>
        <end position="924"/>
    </location>
</feature>
<sequence length="924" mass="102457">MAYLEKGKFFIFLLLFFSFSLHVSSTPLDHKSCSVESKLDPDSCQEPVPEPPQTTNHLNQQVLLDKLEELVRNLSDLVARLESKLPDPPQEKGRLPHQRKGGDDGDGGTISSSKQDGEFEGKIRDGERAKGMSVTNTPLDHKSCSVESKLDPDSCQEPVPEPPQTTNHLNQQVLLDKLEELVRNLSDLVARLESKLPDPPQEKGRLPHQRKGGDDGDGGTISSSKQDGEFEGKIRDGERAKGMSVTKYTPFWSERFQFASAVKLDSEVTCINVLPFRDHEGLSKYVAVSDERGRVTPLDHKSCSVESKLDPDSCQEPVPEPPQTTNHLNQQVLLDKLEELVRNLSDLVARLESKLPDPPQEKGRLPHQRKGGDDGDGGTISSSKQDGEFEGKIRDGERAKGMSVTKYTPFWSERFQFASAVKLDSEVTCINVLPFRDHEGLSKYVAVSDERGRVYVFLRNGDVLVEFDTLVKSSITAMISYTSVYKNESFVVTGHENGEILLHRVWEGGSTGEDYSSLFMENVGKFVSPENREEGRPVTLLEVHYVGRMKYILSADTSGKIKVFKENGSLYGSVMASSRPLAFLKQRLMFLTETGAGSLDLRGMKIRESECEGLNHSVARTYVFDAMERSKAYGFTSDGEMIYVLLLGDVMNFKCRVRYKKKFDMDEPLALQAIKGYLLIVNPEKVFVYNVSSPHYVRVGVPRLVFSPSLDELRSSFLNSPIPGLDAETKVIPLIGTDREKLVIVGLGGGYVGMYHSNLPIFKGEFNTMLWTSPVLFFVLFLFGAWHFFAKKKEALTSWGPDDPFTSTSATTNAPLASASADRSYGDSSSRSTEVMDLRGGALRAPPRRYGSPSRYPGAAAAAAAASSYRLGASSDHNARPASVDPDFRGASELKYRATTMDPPGFPKRREGMFVPNQVVNERS</sequence>
<dbReference type="PANTHER" id="PTHR35464">
    <property type="entry name" value="OS06G0115200 PROTEIN"/>
    <property type="match status" value="1"/>
</dbReference>
<feature type="region of interest" description="Disordered" evidence="1">
    <location>
        <begin position="302"/>
        <end position="326"/>
    </location>
</feature>
<keyword evidence="3" id="KW-0732">Signal</keyword>
<keyword evidence="2" id="KW-0812">Transmembrane</keyword>
<feature type="transmembrane region" description="Helical" evidence="2">
    <location>
        <begin position="769"/>
        <end position="789"/>
    </location>
</feature>
<feature type="compositionally biased region" description="Basic and acidic residues" evidence="1">
    <location>
        <begin position="31"/>
        <end position="41"/>
    </location>
</feature>
<reference evidence="4 5" key="1">
    <citation type="submission" date="2019-04" db="EMBL/GenBank/DDBJ databases">
        <title>An improved genome assembly and genetic linkage map for asparagus bean, Vigna unguiculata ssp. sesquipedialis.</title>
        <authorList>
            <person name="Xia Q."/>
            <person name="Zhang R."/>
            <person name="Dong Y."/>
        </authorList>
    </citation>
    <scope>NUCLEOTIDE SEQUENCE [LARGE SCALE GENOMIC DNA]</scope>
    <source>
        <tissue evidence="4">Leaf</tissue>
    </source>
</reference>
<feature type="compositionally biased region" description="Basic and acidic residues" evidence="1">
    <location>
        <begin position="226"/>
        <end position="238"/>
    </location>
</feature>
<feature type="compositionally biased region" description="Basic and acidic residues" evidence="1">
    <location>
        <begin position="385"/>
        <end position="395"/>
    </location>
</feature>
<feature type="signal peptide" evidence="3">
    <location>
        <begin position="1"/>
        <end position="25"/>
    </location>
</feature>
<feature type="compositionally biased region" description="Basic and acidic residues" evidence="1">
    <location>
        <begin position="115"/>
        <end position="130"/>
    </location>
</feature>
<organism evidence="4 5">
    <name type="scientific">Vigna unguiculata</name>
    <name type="common">Cowpea</name>
    <dbReference type="NCBI Taxonomy" id="3917"/>
    <lineage>
        <taxon>Eukaryota</taxon>
        <taxon>Viridiplantae</taxon>
        <taxon>Streptophyta</taxon>
        <taxon>Embryophyta</taxon>
        <taxon>Tracheophyta</taxon>
        <taxon>Spermatophyta</taxon>
        <taxon>Magnoliopsida</taxon>
        <taxon>eudicotyledons</taxon>
        <taxon>Gunneridae</taxon>
        <taxon>Pentapetalae</taxon>
        <taxon>rosids</taxon>
        <taxon>fabids</taxon>
        <taxon>Fabales</taxon>
        <taxon>Fabaceae</taxon>
        <taxon>Papilionoideae</taxon>
        <taxon>50 kb inversion clade</taxon>
        <taxon>NPAAA clade</taxon>
        <taxon>indigoferoid/millettioid clade</taxon>
        <taxon>Phaseoleae</taxon>
        <taxon>Vigna</taxon>
    </lineage>
</organism>
<feature type="compositionally biased region" description="Basic and acidic residues" evidence="1">
    <location>
        <begin position="139"/>
        <end position="152"/>
    </location>
</feature>
<gene>
    <name evidence="4" type="ORF">DEO72_LG7g160</name>
</gene>
<accession>A0A4D6MBS7</accession>
<keyword evidence="5" id="KW-1185">Reference proteome</keyword>
<proteinExistence type="predicted"/>
<name>A0A4D6MBS7_VIGUN</name>
<evidence type="ECO:0000313" key="4">
    <source>
        <dbReference type="EMBL" id="QCD98882.1"/>
    </source>
</evidence>
<dbReference type="Proteomes" id="UP000501690">
    <property type="component" value="Linkage Group LG7"/>
</dbReference>
<evidence type="ECO:0000256" key="1">
    <source>
        <dbReference type="SAM" id="MobiDB-lite"/>
    </source>
</evidence>
<feature type="compositionally biased region" description="Basic and acidic residues" evidence="1">
    <location>
        <begin position="351"/>
        <end position="364"/>
    </location>
</feature>
<feature type="region of interest" description="Disordered" evidence="1">
    <location>
        <begin position="808"/>
        <end position="856"/>
    </location>
</feature>
<feature type="region of interest" description="Disordered" evidence="1">
    <location>
        <begin position="31"/>
        <end position="56"/>
    </location>
</feature>
<feature type="compositionally biased region" description="Low complexity" evidence="1">
    <location>
        <begin position="844"/>
        <end position="856"/>
    </location>
</feature>
<evidence type="ECO:0000256" key="3">
    <source>
        <dbReference type="SAM" id="SignalP"/>
    </source>
</evidence>
<dbReference type="InterPro" id="IPR045288">
    <property type="entry name" value="At1g75140-like"/>
</dbReference>